<protein>
    <recommendedName>
        <fullName evidence="2">C-type lectin domain-containing protein</fullName>
    </recommendedName>
</protein>
<dbReference type="GeneTree" id="ENSGT00940000163460"/>
<name>A0A3P9AX83_9CICH</name>
<feature type="domain" description="C-type lectin" evidence="2">
    <location>
        <begin position="138"/>
        <end position="257"/>
    </location>
</feature>
<evidence type="ECO:0000313" key="3">
    <source>
        <dbReference type="Ensembl" id="ENSMZEP00005002296.1"/>
    </source>
</evidence>
<dbReference type="Ensembl" id="ENSMZET00005002397.1">
    <property type="protein sequence ID" value="ENSMZEP00005002296.1"/>
    <property type="gene ID" value="ENSMZEG00005001822.1"/>
</dbReference>
<keyword evidence="4" id="KW-1185">Reference proteome</keyword>
<evidence type="ECO:0000259" key="2">
    <source>
        <dbReference type="PROSITE" id="PS50041"/>
    </source>
</evidence>
<reference evidence="3 4" key="1">
    <citation type="journal article" date="2014" name="Nature">
        <title>The genomic substrate for adaptive radiation in African cichlid fish.</title>
        <authorList>
            <person name="Brawand D."/>
            <person name="Wagner C.E."/>
            <person name="Li Y.I."/>
            <person name="Malinsky M."/>
            <person name="Keller I."/>
            <person name="Fan S."/>
            <person name="Simakov O."/>
            <person name="Ng A.Y."/>
            <person name="Lim Z.W."/>
            <person name="Bezault E."/>
            <person name="Turner-Maier J."/>
            <person name="Johnson J."/>
            <person name="Alcazar R."/>
            <person name="Noh H.J."/>
            <person name="Russell P."/>
            <person name="Aken B."/>
            <person name="Alfoldi J."/>
            <person name="Amemiya C."/>
            <person name="Azzouzi N."/>
            <person name="Baroiller J.F."/>
            <person name="Barloy-Hubler F."/>
            <person name="Berlin A."/>
            <person name="Bloomquist R."/>
            <person name="Carleton K.L."/>
            <person name="Conte M.A."/>
            <person name="D'Cotta H."/>
            <person name="Eshel O."/>
            <person name="Gaffney L."/>
            <person name="Galibert F."/>
            <person name="Gante H.F."/>
            <person name="Gnerre S."/>
            <person name="Greuter L."/>
            <person name="Guyon R."/>
            <person name="Haddad N.S."/>
            <person name="Haerty W."/>
            <person name="Harris R.M."/>
            <person name="Hofmann H.A."/>
            <person name="Hourlier T."/>
            <person name="Hulata G."/>
            <person name="Jaffe D.B."/>
            <person name="Lara M."/>
            <person name="Lee A.P."/>
            <person name="MacCallum I."/>
            <person name="Mwaiko S."/>
            <person name="Nikaido M."/>
            <person name="Nishihara H."/>
            <person name="Ozouf-Costaz C."/>
            <person name="Penman D.J."/>
            <person name="Przybylski D."/>
            <person name="Rakotomanga M."/>
            <person name="Renn S.C.P."/>
            <person name="Ribeiro F.J."/>
            <person name="Ron M."/>
            <person name="Salzburger W."/>
            <person name="Sanchez-Pulido L."/>
            <person name="Santos M.E."/>
            <person name="Searle S."/>
            <person name="Sharpe T."/>
            <person name="Swofford R."/>
            <person name="Tan F.J."/>
            <person name="Williams L."/>
            <person name="Young S."/>
            <person name="Yin S."/>
            <person name="Okada N."/>
            <person name="Kocher T.D."/>
            <person name="Miska E.A."/>
            <person name="Lander E.S."/>
            <person name="Venkatesh B."/>
            <person name="Fernald R.D."/>
            <person name="Meyer A."/>
            <person name="Ponting C.P."/>
            <person name="Streelman J.T."/>
            <person name="Lindblad-Toh K."/>
            <person name="Seehausen O."/>
            <person name="Di Palma F."/>
        </authorList>
    </citation>
    <scope>NUCLEOTIDE SEQUENCE</scope>
</reference>
<dbReference type="CDD" id="cd00037">
    <property type="entry name" value="CLECT"/>
    <property type="match status" value="1"/>
</dbReference>
<dbReference type="SUPFAM" id="SSF56436">
    <property type="entry name" value="C-type lectin-like"/>
    <property type="match status" value="2"/>
</dbReference>
<dbReference type="PANTHER" id="PTHR45784:SF8">
    <property type="entry name" value="C-TYPE MANNOSE RECEPTOR 2-RELATED"/>
    <property type="match status" value="1"/>
</dbReference>
<proteinExistence type="predicted"/>
<dbReference type="InterPro" id="IPR016187">
    <property type="entry name" value="CTDL_fold"/>
</dbReference>
<dbReference type="InterPro" id="IPR016186">
    <property type="entry name" value="C-type_lectin-like/link_sf"/>
</dbReference>
<reference evidence="3" key="2">
    <citation type="submission" date="2025-08" db="UniProtKB">
        <authorList>
            <consortium name="Ensembl"/>
        </authorList>
    </citation>
    <scope>IDENTIFICATION</scope>
</reference>
<evidence type="ECO:0000313" key="4">
    <source>
        <dbReference type="Proteomes" id="UP000265160"/>
    </source>
</evidence>
<feature type="chain" id="PRO_5018057762" description="C-type lectin domain-containing protein" evidence="1">
    <location>
        <begin position="21"/>
        <end position="264"/>
    </location>
</feature>
<dbReference type="Pfam" id="PF00059">
    <property type="entry name" value="Lectin_C"/>
    <property type="match status" value="2"/>
</dbReference>
<feature type="signal peptide" evidence="1">
    <location>
        <begin position="1"/>
        <end position="20"/>
    </location>
</feature>
<dbReference type="InterPro" id="IPR001304">
    <property type="entry name" value="C-type_lectin-like"/>
</dbReference>
<dbReference type="PROSITE" id="PS50041">
    <property type="entry name" value="C_TYPE_LECTIN_2"/>
    <property type="match status" value="2"/>
</dbReference>
<dbReference type="PANTHER" id="PTHR45784">
    <property type="entry name" value="C-TYPE LECTIN DOMAIN FAMILY 20 MEMBER A-RELATED"/>
    <property type="match status" value="1"/>
</dbReference>
<keyword evidence="1" id="KW-0732">Signal</keyword>
<sequence>MKISALRFLILTVLFKLALGILTGHNHYVSIKMTWSDARTYCREHYTDLSSINNQEEEDALLQLFSLVHSDSEEKDDASLQQDSWIGLYSDDHDTWKWSGGTNASFFNWTKGHDAAANTKCVVFSQAGWLKNNCENKFSFFCFHNNMVLVKENKTWEEALDHCRSQNMELVSLLSKTALVQVLQTSKATETDHVWISLRYLAGTWLWVDRAIDDQQSRIPQELPQCPTWTHRCAAFSLSKQRLDSWDCADRLNFICYCKPFHLL</sequence>
<feature type="domain" description="C-type lectin" evidence="2">
    <location>
        <begin position="22"/>
        <end position="143"/>
    </location>
</feature>
<evidence type="ECO:0000256" key="1">
    <source>
        <dbReference type="SAM" id="SignalP"/>
    </source>
</evidence>
<dbReference type="AlphaFoldDB" id="A0A3P9AX83"/>
<dbReference type="Gene3D" id="3.10.100.10">
    <property type="entry name" value="Mannose-Binding Protein A, subunit A"/>
    <property type="match status" value="2"/>
</dbReference>
<dbReference type="Proteomes" id="UP000265160">
    <property type="component" value="LG5"/>
</dbReference>
<reference evidence="3" key="3">
    <citation type="submission" date="2025-09" db="UniProtKB">
        <authorList>
            <consortium name="Ensembl"/>
        </authorList>
    </citation>
    <scope>IDENTIFICATION</scope>
</reference>
<accession>A0A3P9AX83</accession>
<dbReference type="SMART" id="SM00034">
    <property type="entry name" value="CLECT"/>
    <property type="match status" value="2"/>
</dbReference>
<organism evidence="3 4">
    <name type="scientific">Maylandia zebra</name>
    <name type="common">zebra mbuna</name>
    <dbReference type="NCBI Taxonomy" id="106582"/>
    <lineage>
        <taxon>Eukaryota</taxon>
        <taxon>Metazoa</taxon>
        <taxon>Chordata</taxon>
        <taxon>Craniata</taxon>
        <taxon>Vertebrata</taxon>
        <taxon>Euteleostomi</taxon>
        <taxon>Actinopterygii</taxon>
        <taxon>Neopterygii</taxon>
        <taxon>Teleostei</taxon>
        <taxon>Neoteleostei</taxon>
        <taxon>Acanthomorphata</taxon>
        <taxon>Ovalentaria</taxon>
        <taxon>Cichlomorphae</taxon>
        <taxon>Cichliformes</taxon>
        <taxon>Cichlidae</taxon>
        <taxon>African cichlids</taxon>
        <taxon>Pseudocrenilabrinae</taxon>
        <taxon>Haplochromini</taxon>
        <taxon>Maylandia</taxon>
        <taxon>Maylandia zebra complex</taxon>
    </lineage>
</organism>